<dbReference type="InterPro" id="IPR009936">
    <property type="entry name" value="DUF1468"/>
</dbReference>
<dbReference type="eggNOG" id="ENOG5030AIJ">
    <property type="taxonomic scope" value="Bacteria"/>
</dbReference>
<dbReference type="Pfam" id="PF07331">
    <property type="entry name" value="TctB"/>
    <property type="match status" value="1"/>
</dbReference>
<dbReference type="PATRIC" id="fig|1121439.3.peg.575"/>
<keyword evidence="1" id="KW-1133">Transmembrane helix</keyword>
<proteinExistence type="predicted"/>
<name>S7TFG2_9BACT</name>
<dbReference type="RefSeq" id="WP_020886073.1">
    <property type="nucleotide sequence ID" value="NZ_ATHI01000004.1"/>
</dbReference>
<keyword evidence="1" id="KW-0472">Membrane</keyword>
<evidence type="ECO:0000313" key="4">
    <source>
        <dbReference type="Proteomes" id="UP000014975"/>
    </source>
</evidence>
<dbReference type="EMBL" id="ATHI01000004">
    <property type="protein sequence ID" value="EPR35486.1"/>
    <property type="molecule type" value="Genomic_DNA"/>
</dbReference>
<dbReference type="AlphaFoldDB" id="S7TFG2"/>
<reference evidence="3 4" key="1">
    <citation type="journal article" date="2013" name="Genome Announc.">
        <title>Draft genome sequences for three mercury-methylating, sulfate-reducing bacteria.</title>
        <authorList>
            <person name="Brown S.D."/>
            <person name="Hurt R.A.Jr."/>
            <person name="Gilmour C.C."/>
            <person name="Elias D.A."/>
        </authorList>
    </citation>
    <scope>NUCLEOTIDE SEQUENCE [LARGE SCALE GENOMIC DNA]</scope>
    <source>
        <strain evidence="3 4">DSM 16529</strain>
    </source>
</reference>
<feature type="transmembrane region" description="Helical" evidence="1">
    <location>
        <begin position="46"/>
        <end position="69"/>
    </location>
</feature>
<feature type="transmembrane region" description="Helical" evidence="1">
    <location>
        <begin position="9"/>
        <end position="26"/>
    </location>
</feature>
<dbReference type="Proteomes" id="UP000014975">
    <property type="component" value="Unassembled WGS sequence"/>
</dbReference>
<sequence>MTSRTRDNLIYGGIALGSVAFLTWIIPAYTPEYPGYGVSAALLPNVAVSIILVLSLLALAQNFLAYLVLKKKNLLEPEKPTEEPQENGYQAKKVHLVHLARFMIPCLLVMPAMHWLGYVPAGILFLLAIQYIGLRPKPLTGLLVATIPVGVMYVLMVYGLGVPLP</sequence>
<organism evidence="3 4">
    <name type="scientific">Alkalidesulfovibrio alkalitolerans DSM 16529</name>
    <dbReference type="NCBI Taxonomy" id="1121439"/>
    <lineage>
        <taxon>Bacteria</taxon>
        <taxon>Pseudomonadati</taxon>
        <taxon>Thermodesulfobacteriota</taxon>
        <taxon>Desulfovibrionia</taxon>
        <taxon>Desulfovibrionales</taxon>
        <taxon>Desulfovibrionaceae</taxon>
        <taxon>Alkalidesulfovibrio</taxon>
    </lineage>
</organism>
<gene>
    <name evidence="3" type="ORF">dsat_2187</name>
</gene>
<feature type="transmembrane region" description="Helical" evidence="1">
    <location>
        <begin position="102"/>
        <end position="133"/>
    </location>
</feature>
<evidence type="ECO:0000313" key="3">
    <source>
        <dbReference type="EMBL" id="EPR35486.1"/>
    </source>
</evidence>
<feature type="transmembrane region" description="Helical" evidence="1">
    <location>
        <begin position="139"/>
        <end position="160"/>
    </location>
</feature>
<comment type="caution">
    <text evidence="3">The sequence shown here is derived from an EMBL/GenBank/DDBJ whole genome shotgun (WGS) entry which is preliminary data.</text>
</comment>
<keyword evidence="1" id="KW-0812">Transmembrane</keyword>
<feature type="domain" description="DUF1468" evidence="2">
    <location>
        <begin position="19"/>
        <end position="165"/>
    </location>
</feature>
<protein>
    <recommendedName>
        <fullName evidence="2">DUF1468 domain-containing protein</fullName>
    </recommendedName>
</protein>
<keyword evidence="4" id="KW-1185">Reference proteome</keyword>
<dbReference type="STRING" id="1121439.dsat_2187"/>
<dbReference type="OrthoDB" id="9857403at2"/>
<evidence type="ECO:0000256" key="1">
    <source>
        <dbReference type="SAM" id="Phobius"/>
    </source>
</evidence>
<accession>S7TFG2</accession>
<evidence type="ECO:0000259" key="2">
    <source>
        <dbReference type="Pfam" id="PF07331"/>
    </source>
</evidence>